<keyword evidence="9" id="KW-1185">Reference proteome</keyword>
<dbReference type="OrthoDB" id="8523at2157"/>
<dbReference type="GO" id="GO:0019825">
    <property type="term" value="F:oxygen binding"/>
    <property type="evidence" value="ECO:0007669"/>
    <property type="project" value="InterPro"/>
</dbReference>
<feature type="coiled-coil region" evidence="4">
    <location>
        <begin position="381"/>
        <end position="408"/>
    </location>
</feature>
<organism evidence="8 9">
    <name type="scientific">Halopelagius inordinatus</name>
    <dbReference type="NCBI Taxonomy" id="553467"/>
    <lineage>
        <taxon>Archaea</taxon>
        <taxon>Methanobacteriati</taxon>
        <taxon>Methanobacteriota</taxon>
        <taxon>Stenosarchaea group</taxon>
        <taxon>Halobacteria</taxon>
        <taxon>Halobacteriales</taxon>
        <taxon>Haloferacaceae</taxon>
    </lineage>
</organism>
<dbReference type="Gene3D" id="1.10.287.950">
    <property type="entry name" value="Methyl-accepting chemotaxis protein"/>
    <property type="match status" value="1"/>
</dbReference>
<dbReference type="CDD" id="cd01068">
    <property type="entry name" value="globin_sensor"/>
    <property type="match status" value="1"/>
</dbReference>
<dbReference type="InterPro" id="IPR044398">
    <property type="entry name" value="Globin-sensor_dom"/>
</dbReference>
<dbReference type="GO" id="GO:0004888">
    <property type="term" value="F:transmembrane signaling receptor activity"/>
    <property type="evidence" value="ECO:0007669"/>
    <property type="project" value="InterPro"/>
</dbReference>
<dbReference type="InterPro" id="IPR004090">
    <property type="entry name" value="Chemotax_Me-accpt_rcpt"/>
</dbReference>
<dbReference type="PANTHER" id="PTHR32089:SF112">
    <property type="entry name" value="LYSOZYME-LIKE PROTEIN-RELATED"/>
    <property type="match status" value="1"/>
</dbReference>
<dbReference type="GO" id="GO:0020037">
    <property type="term" value="F:heme binding"/>
    <property type="evidence" value="ECO:0007669"/>
    <property type="project" value="InterPro"/>
</dbReference>
<dbReference type="InterPro" id="IPR008808">
    <property type="entry name" value="Powdery_mildew-R_dom"/>
</dbReference>
<dbReference type="STRING" id="553467.SAMN04488063_1620"/>
<dbReference type="CDD" id="cd11386">
    <property type="entry name" value="MCP_signal"/>
    <property type="match status" value="1"/>
</dbReference>
<dbReference type="GO" id="GO:0006935">
    <property type="term" value="P:chemotaxis"/>
    <property type="evidence" value="ECO:0007669"/>
    <property type="project" value="InterPro"/>
</dbReference>
<evidence type="ECO:0000256" key="1">
    <source>
        <dbReference type="ARBA" id="ARBA00023224"/>
    </source>
</evidence>
<evidence type="ECO:0000256" key="3">
    <source>
        <dbReference type="PROSITE-ProRule" id="PRU00284"/>
    </source>
</evidence>
<dbReference type="Pfam" id="PF00015">
    <property type="entry name" value="MCPsignal"/>
    <property type="match status" value="1"/>
</dbReference>
<proteinExistence type="inferred from homology"/>
<dbReference type="PROSITE" id="PS51153">
    <property type="entry name" value="RPW8"/>
    <property type="match status" value="1"/>
</dbReference>
<dbReference type="Gene3D" id="1.10.490.10">
    <property type="entry name" value="Globins"/>
    <property type="match status" value="1"/>
</dbReference>
<dbReference type="InterPro" id="IPR004089">
    <property type="entry name" value="MCPsignal_dom"/>
</dbReference>
<evidence type="ECO:0000256" key="2">
    <source>
        <dbReference type="ARBA" id="ARBA00029447"/>
    </source>
</evidence>
<comment type="similarity">
    <text evidence="2">Belongs to the methyl-accepting chemotaxis (MCP) protein family.</text>
</comment>
<dbReference type="InterPro" id="IPR009050">
    <property type="entry name" value="Globin-like_sf"/>
</dbReference>
<dbReference type="AlphaFoldDB" id="A0A1I2PRR1"/>
<dbReference type="EMBL" id="FOOQ01000001">
    <property type="protein sequence ID" value="SFG16296.1"/>
    <property type="molecule type" value="Genomic_DNA"/>
</dbReference>
<evidence type="ECO:0000256" key="4">
    <source>
        <dbReference type="SAM" id="Coils"/>
    </source>
</evidence>
<dbReference type="GO" id="GO:0007165">
    <property type="term" value="P:signal transduction"/>
    <property type="evidence" value="ECO:0007669"/>
    <property type="project" value="UniProtKB-KW"/>
</dbReference>
<dbReference type="InterPro" id="IPR012292">
    <property type="entry name" value="Globin/Proto"/>
</dbReference>
<feature type="domain" description="Methyl-accepting transducer" evidence="6">
    <location>
        <begin position="240"/>
        <end position="476"/>
    </location>
</feature>
<dbReference type="GO" id="GO:0016020">
    <property type="term" value="C:membrane"/>
    <property type="evidence" value="ECO:0007669"/>
    <property type="project" value="InterPro"/>
</dbReference>
<protein>
    <submittedName>
        <fullName evidence="8">Heam-based aerotactic trancducer</fullName>
    </submittedName>
</protein>
<evidence type="ECO:0000313" key="9">
    <source>
        <dbReference type="Proteomes" id="UP000198876"/>
    </source>
</evidence>
<keyword evidence="1 3" id="KW-0807">Transducer</keyword>
<evidence type="ECO:0000313" key="8">
    <source>
        <dbReference type="EMBL" id="SFG16296.1"/>
    </source>
</evidence>
<sequence length="555" mass="59481">MADNAPSVDAAIRGSVDGEGLLEELGVDSDEIQWRKEFNQFTDADARRLAEMDHLFESVSADLSETFYDHLTDHADAVDIIDSSTKGLDVLRRDQANYVESLGRGEYDREYFARRARIGKIHDYLDVGPTFYLGAYNVYYEGLISAIGEEVKREFGGPSDTSPTGVLGRLGLDGGDAAGENVADAVDAVVERALSILKLLSMDQQVAMETYIHSYSEQARTQAARRRELAADVERDVSAPVDELIDSSEVVSDRAESIRDIANEQATDMETVSEEVSQMSATVEEVAATAEEVERTSSEAAELAAEGESAADQAIDVMEEVSDSAVEASDDVRRLRRQIDEIDEVIETINDIAEQTNLLALNASIEAARAGDAGEGFAVVANEVKSLAEESQARAAEVEETVNSVQTEADETVESLSQTTEKLHEGIDRGEDAMSSLGEIVDAVERTTDGIAEVAEATDNQAVSAEQVSSMVEVARERANETADAVDDVAEASHDQTSKVRAISDATGRLVEDDDSPAPDGVSADASPPGPVDVGTDGGTEMPPGVAERVRDADD</sequence>
<gene>
    <name evidence="8" type="ORF">SAMN04488063_1620</name>
</gene>
<evidence type="ECO:0000259" key="6">
    <source>
        <dbReference type="PROSITE" id="PS50111"/>
    </source>
</evidence>
<name>A0A1I2PRR1_9EURY</name>
<dbReference type="SUPFAM" id="SSF46458">
    <property type="entry name" value="Globin-like"/>
    <property type="match status" value="1"/>
</dbReference>
<reference evidence="9" key="1">
    <citation type="submission" date="2016-10" db="EMBL/GenBank/DDBJ databases">
        <authorList>
            <person name="Varghese N."/>
            <person name="Submissions S."/>
        </authorList>
    </citation>
    <scope>NUCLEOTIDE SEQUENCE [LARGE SCALE GENOMIC DNA]</scope>
    <source>
        <strain evidence="9">CGMCC 1.7739</strain>
    </source>
</reference>
<feature type="region of interest" description="Disordered" evidence="5">
    <location>
        <begin position="479"/>
        <end position="555"/>
    </location>
</feature>
<evidence type="ECO:0000259" key="7">
    <source>
        <dbReference type="PROSITE" id="PS51153"/>
    </source>
</evidence>
<keyword evidence="4" id="KW-0175">Coiled coil</keyword>
<dbReference type="RefSeq" id="WP_092890874.1">
    <property type="nucleotide sequence ID" value="NZ_FOOQ01000001.1"/>
</dbReference>
<feature type="coiled-coil region" evidence="4">
    <location>
        <begin position="286"/>
        <end position="355"/>
    </location>
</feature>
<evidence type="ECO:0000256" key="5">
    <source>
        <dbReference type="SAM" id="MobiDB-lite"/>
    </source>
</evidence>
<accession>A0A1I2PRR1</accession>
<dbReference type="InterPro" id="IPR039379">
    <property type="entry name" value="Protoglobin_sensor_dom"/>
</dbReference>
<dbReference type="SMART" id="SM00283">
    <property type="entry name" value="MA"/>
    <property type="match status" value="1"/>
</dbReference>
<dbReference type="SUPFAM" id="SSF58104">
    <property type="entry name" value="Methyl-accepting chemotaxis protein (MCP) signaling domain"/>
    <property type="match status" value="1"/>
</dbReference>
<dbReference type="PRINTS" id="PR00260">
    <property type="entry name" value="CHEMTRNSDUCR"/>
</dbReference>
<dbReference type="Proteomes" id="UP000198876">
    <property type="component" value="Unassembled WGS sequence"/>
</dbReference>
<dbReference type="PROSITE" id="PS50111">
    <property type="entry name" value="CHEMOTAXIS_TRANSDUC_2"/>
    <property type="match status" value="1"/>
</dbReference>
<dbReference type="PANTHER" id="PTHR32089">
    <property type="entry name" value="METHYL-ACCEPTING CHEMOTAXIS PROTEIN MCPB"/>
    <property type="match status" value="1"/>
</dbReference>
<feature type="domain" description="RPW8" evidence="7">
    <location>
        <begin position="239"/>
        <end position="388"/>
    </location>
</feature>
<dbReference type="Pfam" id="PF11563">
    <property type="entry name" value="Protoglobin"/>
    <property type="match status" value="1"/>
</dbReference>